<accession>A0ABS6EUY0</accession>
<name>A0ABS6EUY0_9FIRM</name>
<sequence length="178" mass="20058">MTVTERVAYIRGLFEGLEINVDKKEGRLFKEMITLLEDMALSITDLEEENDALQGVLDAMIEDIYDDDDSYDEEDVDEDDAIYDPDNELFEVVCPSCGEEIYIDEATLEQGNISCPACGEELEFDMSSLDEDEPADPDAVPADDFEDADIPEGDLTEISFEEENIPEDDIPEDEEDDD</sequence>
<proteinExistence type="predicted"/>
<protein>
    <submittedName>
        <fullName evidence="3">Zinc ribbon domain-containing protein</fullName>
    </submittedName>
</protein>
<evidence type="ECO:0000256" key="1">
    <source>
        <dbReference type="SAM" id="Coils"/>
    </source>
</evidence>
<dbReference type="InterPro" id="IPR054688">
    <property type="entry name" value="CD1247_N"/>
</dbReference>
<dbReference type="Proteomes" id="UP000783588">
    <property type="component" value="Unassembled WGS sequence"/>
</dbReference>
<keyword evidence="1" id="KW-0175">Coiled coil</keyword>
<feature type="region of interest" description="Disordered" evidence="2">
    <location>
        <begin position="125"/>
        <end position="178"/>
    </location>
</feature>
<dbReference type="NCBIfam" id="NF045650">
    <property type="entry name" value="CD1247_Nterm"/>
    <property type="match status" value="1"/>
</dbReference>
<dbReference type="RefSeq" id="WP_216471252.1">
    <property type="nucleotide sequence ID" value="NZ_JAHLQI010000010.1"/>
</dbReference>
<evidence type="ECO:0000313" key="3">
    <source>
        <dbReference type="EMBL" id="MBU5491509.1"/>
    </source>
</evidence>
<organism evidence="3 4">
    <name type="scientific">Butyricicoccus intestinisimiae</name>
    <dbReference type="NCBI Taxonomy" id="2841509"/>
    <lineage>
        <taxon>Bacteria</taxon>
        <taxon>Bacillati</taxon>
        <taxon>Bacillota</taxon>
        <taxon>Clostridia</taxon>
        <taxon>Eubacteriales</taxon>
        <taxon>Butyricicoccaceae</taxon>
        <taxon>Butyricicoccus</taxon>
    </lineage>
</organism>
<feature type="coiled-coil region" evidence="1">
    <location>
        <begin position="36"/>
        <end position="63"/>
    </location>
</feature>
<evidence type="ECO:0000256" key="2">
    <source>
        <dbReference type="SAM" id="MobiDB-lite"/>
    </source>
</evidence>
<comment type="caution">
    <text evidence="3">The sequence shown here is derived from an EMBL/GenBank/DDBJ whole genome shotgun (WGS) entry which is preliminary data.</text>
</comment>
<gene>
    <name evidence="3" type="ORF">KQI75_12940</name>
</gene>
<keyword evidence="4" id="KW-1185">Reference proteome</keyword>
<reference evidence="3 4" key="1">
    <citation type="submission" date="2021-06" db="EMBL/GenBank/DDBJ databases">
        <authorList>
            <person name="Sun Q."/>
            <person name="Li D."/>
        </authorList>
    </citation>
    <scope>NUCLEOTIDE SEQUENCE [LARGE SCALE GENOMIC DNA]</scope>
    <source>
        <strain evidence="3 4">MSJd-7</strain>
    </source>
</reference>
<evidence type="ECO:0000313" key="4">
    <source>
        <dbReference type="Proteomes" id="UP000783588"/>
    </source>
</evidence>
<dbReference type="EMBL" id="JAHLQI010000010">
    <property type="protein sequence ID" value="MBU5491509.1"/>
    <property type="molecule type" value="Genomic_DNA"/>
</dbReference>